<keyword evidence="6" id="KW-0238">DNA-binding</keyword>
<dbReference type="FunFam" id="1.10.10.10:FF:000037">
    <property type="entry name" value="Heat stress transcription factor B-4"/>
    <property type="match status" value="1"/>
</dbReference>
<dbReference type="Proteomes" id="UP001341281">
    <property type="component" value="Chromosome 02"/>
</dbReference>
<dbReference type="GO" id="GO:0006357">
    <property type="term" value="P:regulation of transcription by RNA polymerase II"/>
    <property type="evidence" value="ECO:0007669"/>
    <property type="project" value="TreeGrafter"/>
</dbReference>
<evidence type="ECO:0000256" key="11">
    <source>
        <dbReference type="SAM" id="MobiDB-lite"/>
    </source>
</evidence>
<comment type="subcellular location">
    <subcellularLocation>
        <location evidence="1">Nucleus</location>
    </subcellularLocation>
</comment>
<dbReference type="Gene3D" id="1.10.10.10">
    <property type="entry name" value="Winged helix-like DNA-binding domain superfamily/Winged helix DNA-binding domain"/>
    <property type="match status" value="1"/>
</dbReference>
<dbReference type="GO" id="GO:0000978">
    <property type="term" value="F:RNA polymerase II cis-regulatory region sequence-specific DNA binding"/>
    <property type="evidence" value="ECO:0007669"/>
    <property type="project" value="TreeGrafter"/>
</dbReference>
<name>A0AAQ3WEQ6_PASNO</name>
<protein>
    <recommendedName>
        <fullName evidence="12">HSF-type DNA-binding domain-containing protein</fullName>
    </recommendedName>
</protein>
<dbReference type="EMBL" id="CP144746">
    <property type="protein sequence ID" value="WVZ59050.1"/>
    <property type="molecule type" value="Genomic_DNA"/>
</dbReference>
<comment type="subunit">
    <text evidence="2">Homotrimer.</text>
</comment>
<comment type="similarity">
    <text evidence="9">Belongs to the HSF family.</text>
</comment>
<dbReference type="GO" id="GO:0003700">
    <property type="term" value="F:DNA-binding transcription factor activity"/>
    <property type="evidence" value="ECO:0007669"/>
    <property type="project" value="InterPro"/>
</dbReference>
<keyword evidence="4" id="KW-0805">Transcription regulation</keyword>
<evidence type="ECO:0000259" key="12">
    <source>
        <dbReference type="PROSITE" id="PS00434"/>
    </source>
</evidence>
<keyword evidence="5" id="KW-0346">Stress response</keyword>
<dbReference type="InterPro" id="IPR000232">
    <property type="entry name" value="HSF_DNA-bd"/>
</dbReference>
<keyword evidence="10" id="KW-0175">Coiled coil</keyword>
<dbReference type="GO" id="GO:0005634">
    <property type="term" value="C:nucleus"/>
    <property type="evidence" value="ECO:0007669"/>
    <property type="project" value="UniProtKB-SubCell"/>
</dbReference>
<evidence type="ECO:0000256" key="10">
    <source>
        <dbReference type="SAM" id="Coils"/>
    </source>
</evidence>
<evidence type="ECO:0000256" key="1">
    <source>
        <dbReference type="ARBA" id="ARBA00004123"/>
    </source>
</evidence>
<keyword evidence="7" id="KW-0804">Transcription</keyword>
<dbReference type="PROSITE" id="PS00434">
    <property type="entry name" value="HSF_DOMAIN"/>
    <property type="match status" value="1"/>
</dbReference>
<evidence type="ECO:0000256" key="5">
    <source>
        <dbReference type="ARBA" id="ARBA00023016"/>
    </source>
</evidence>
<reference evidence="13 14" key="1">
    <citation type="submission" date="2024-02" db="EMBL/GenBank/DDBJ databases">
        <title>High-quality chromosome-scale genome assembly of Pensacola bahiagrass (Paspalum notatum Flugge var. saurae).</title>
        <authorList>
            <person name="Vega J.M."/>
            <person name="Podio M."/>
            <person name="Orjuela J."/>
            <person name="Siena L.A."/>
            <person name="Pessino S.C."/>
            <person name="Combes M.C."/>
            <person name="Mariac C."/>
            <person name="Albertini E."/>
            <person name="Pupilli F."/>
            <person name="Ortiz J.P.A."/>
            <person name="Leblanc O."/>
        </authorList>
    </citation>
    <scope>NUCLEOTIDE SEQUENCE [LARGE SCALE GENOMIC DNA]</scope>
    <source>
        <strain evidence="13">R1</strain>
        <tissue evidence="13">Leaf</tissue>
    </source>
</reference>
<keyword evidence="8" id="KW-0539">Nucleus</keyword>
<feature type="domain" description="HSF-type DNA-binding" evidence="12">
    <location>
        <begin position="80"/>
        <end position="104"/>
    </location>
</feature>
<dbReference type="SMART" id="SM00415">
    <property type="entry name" value="HSF"/>
    <property type="match status" value="1"/>
</dbReference>
<keyword evidence="14" id="KW-1185">Reference proteome</keyword>
<dbReference type="GO" id="GO:0034605">
    <property type="term" value="P:cellular response to heat"/>
    <property type="evidence" value="ECO:0007669"/>
    <property type="project" value="TreeGrafter"/>
</dbReference>
<gene>
    <name evidence="13" type="ORF">U9M48_009254</name>
</gene>
<evidence type="ECO:0000256" key="3">
    <source>
        <dbReference type="ARBA" id="ARBA00022553"/>
    </source>
</evidence>
<evidence type="ECO:0000256" key="9">
    <source>
        <dbReference type="RuleBase" id="RU004020"/>
    </source>
</evidence>
<feature type="region of interest" description="Disordered" evidence="11">
    <location>
        <begin position="134"/>
        <end position="158"/>
    </location>
</feature>
<evidence type="ECO:0000313" key="13">
    <source>
        <dbReference type="EMBL" id="WVZ59050.1"/>
    </source>
</evidence>
<dbReference type="PANTHER" id="PTHR10015">
    <property type="entry name" value="HEAT SHOCK TRANSCRIPTION FACTOR"/>
    <property type="match status" value="1"/>
</dbReference>
<dbReference type="PRINTS" id="PR00056">
    <property type="entry name" value="HSFDOMAIN"/>
</dbReference>
<evidence type="ECO:0000313" key="14">
    <source>
        <dbReference type="Proteomes" id="UP001341281"/>
    </source>
</evidence>
<sequence length="341" mass="37551">MVDIISTMALRKLQVINGTILAQALHYHQTTGAGAVRAEDVQDGGRRGHERGGVVACGLPAPPGTTFVVWDPQEVAVGLLPRFFKHANFASFVRQLNIYGFRKVNLDRWEFANESFLAGQKHLLTNIKWRRASSSKSQVEAQPRNHGASSACFGQPSRDPGEVETLKRDCAALRADVITLKQQHERTQQRALGFFAKVLSHPAFVHKVLLSSYAKEELCGTAKRQRLMENEEHRRGGSPLRSGMQEAALTTTATANISTGSSDCVTAAKHERPAQERNEHQEMDSIWCNVWDELDAIPGAEMGGEAYEAAAGVDIVELTGRPCGWGDDCSYLVEAMQFVEH</sequence>
<proteinExistence type="inferred from homology"/>
<accession>A0AAQ3WEQ6</accession>
<dbReference type="InterPro" id="IPR036388">
    <property type="entry name" value="WH-like_DNA-bd_sf"/>
</dbReference>
<dbReference type="SUPFAM" id="SSF46785">
    <property type="entry name" value="Winged helix' DNA-binding domain"/>
    <property type="match status" value="1"/>
</dbReference>
<keyword evidence="3" id="KW-0597">Phosphoprotein</keyword>
<dbReference type="PANTHER" id="PTHR10015:SF322">
    <property type="entry name" value="HEAT STRESS TRANSCRIPTION FACTOR A-7A"/>
    <property type="match status" value="1"/>
</dbReference>
<evidence type="ECO:0000256" key="8">
    <source>
        <dbReference type="ARBA" id="ARBA00023242"/>
    </source>
</evidence>
<evidence type="ECO:0000256" key="2">
    <source>
        <dbReference type="ARBA" id="ARBA00011233"/>
    </source>
</evidence>
<organism evidence="13 14">
    <name type="scientific">Paspalum notatum var. saurae</name>
    <dbReference type="NCBI Taxonomy" id="547442"/>
    <lineage>
        <taxon>Eukaryota</taxon>
        <taxon>Viridiplantae</taxon>
        <taxon>Streptophyta</taxon>
        <taxon>Embryophyta</taxon>
        <taxon>Tracheophyta</taxon>
        <taxon>Spermatophyta</taxon>
        <taxon>Magnoliopsida</taxon>
        <taxon>Liliopsida</taxon>
        <taxon>Poales</taxon>
        <taxon>Poaceae</taxon>
        <taxon>PACMAD clade</taxon>
        <taxon>Panicoideae</taxon>
        <taxon>Andropogonodae</taxon>
        <taxon>Paspaleae</taxon>
        <taxon>Paspalinae</taxon>
        <taxon>Paspalum</taxon>
    </lineage>
</organism>
<dbReference type="AlphaFoldDB" id="A0AAQ3WEQ6"/>
<evidence type="ECO:0000256" key="6">
    <source>
        <dbReference type="ARBA" id="ARBA00023125"/>
    </source>
</evidence>
<evidence type="ECO:0000256" key="4">
    <source>
        <dbReference type="ARBA" id="ARBA00023015"/>
    </source>
</evidence>
<dbReference type="InterPro" id="IPR036390">
    <property type="entry name" value="WH_DNA-bd_sf"/>
</dbReference>
<feature type="coiled-coil region" evidence="10">
    <location>
        <begin position="163"/>
        <end position="190"/>
    </location>
</feature>
<dbReference type="Pfam" id="PF00447">
    <property type="entry name" value="HSF_DNA-bind"/>
    <property type="match status" value="1"/>
</dbReference>
<evidence type="ECO:0000256" key="7">
    <source>
        <dbReference type="ARBA" id="ARBA00023163"/>
    </source>
</evidence>